<feature type="repeat" description="ANK" evidence="3">
    <location>
        <begin position="158"/>
        <end position="190"/>
    </location>
</feature>
<dbReference type="SMART" id="SM00248">
    <property type="entry name" value="ANK"/>
    <property type="match status" value="8"/>
</dbReference>
<keyword evidence="1" id="KW-0677">Repeat</keyword>
<dbReference type="Gene3D" id="1.25.40.20">
    <property type="entry name" value="Ankyrin repeat-containing domain"/>
    <property type="match status" value="2"/>
</dbReference>
<accession>A0ABD2VWA7</accession>
<dbReference type="AlphaFoldDB" id="A0ABD2VWA7"/>
<dbReference type="SUPFAM" id="SSF48403">
    <property type="entry name" value="Ankyrin repeat"/>
    <property type="match status" value="1"/>
</dbReference>
<dbReference type="Pfam" id="PF12796">
    <property type="entry name" value="Ank_2"/>
    <property type="match status" value="3"/>
</dbReference>
<feature type="repeat" description="ANK" evidence="3">
    <location>
        <begin position="192"/>
        <end position="224"/>
    </location>
</feature>
<dbReference type="PANTHER" id="PTHR24198">
    <property type="entry name" value="ANKYRIN REPEAT AND PROTEIN KINASE DOMAIN-CONTAINING PROTEIN"/>
    <property type="match status" value="1"/>
</dbReference>
<keyword evidence="5" id="KW-1185">Reference proteome</keyword>
<evidence type="ECO:0000256" key="1">
    <source>
        <dbReference type="ARBA" id="ARBA00022737"/>
    </source>
</evidence>
<comment type="caution">
    <text evidence="4">The sequence shown here is derived from an EMBL/GenBank/DDBJ whole genome shotgun (WGS) entry which is preliminary data.</text>
</comment>
<keyword evidence="2 3" id="KW-0040">ANK repeat</keyword>
<dbReference type="InterPro" id="IPR002110">
    <property type="entry name" value="Ankyrin_rpt"/>
</dbReference>
<feature type="repeat" description="ANK" evidence="3">
    <location>
        <begin position="270"/>
        <end position="302"/>
    </location>
</feature>
<gene>
    <name evidence="4" type="ORF">TKK_019399</name>
</gene>
<dbReference type="PROSITE" id="PS50297">
    <property type="entry name" value="ANK_REP_REGION"/>
    <property type="match status" value="4"/>
</dbReference>
<dbReference type="PANTHER" id="PTHR24198:SF165">
    <property type="entry name" value="ANKYRIN REPEAT-CONTAINING PROTEIN-RELATED"/>
    <property type="match status" value="1"/>
</dbReference>
<organism evidence="4 5">
    <name type="scientific">Trichogramma kaykai</name>
    <dbReference type="NCBI Taxonomy" id="54128"/>
    <lineage>
        <taxon>Eukaryota</taxon>
        <taxon>Metazoa</taxon>
        <taxon>Ecdysozoa</taxon>
        <taxon>Arthropoda</taxon>
        <taxon>Hexapoda</taxon>
        <taxon>Insecta</taxon>
        <taxon>Pterygota</taxon>
        <taxon>Neoptera</taxon>
        <taxon>Endopterygota</taxon>
        <taxon>Hymenoptera</taxon>
        <taxon>Apocrita</taxon>
        <taxon>Proctotrupomorpha</taxon>
        <taxon>Chalcidoidea</taxon>
        <taxon>Trichogrammatidae</taxon>
        <taxon>Trichogramma</taxon>
    </lineage>
</organism>
<dbReference type="EMBL" id="JBJJXI010000166">
    <property type="protein sequence ID" value="KAL3385000.1"/>
    <property type="molecule type" value="Genomic_DNA"/>
</dbReference>
<dbReference type="PRINTS" id="PR01415">
    <property type="entry name" value="ANKYRIN"/>
</dbReference>
<feature type="repeat" description="ANK" evidence="3">
    <location>
        <begin position="416"/>
        <end position="444"/>
    </location>
</feature>
<feature type="repeat" description="ANK" evidence="3">
    <location>
        <begin position="343"/>
        <end position="375"/>
    </location>
</feature>
<protein>
    <submittedName>
        <fullName evidence="4">Uncharacterized protein</fullName>
    </submittedName>
</protein>
<evidence type="ECO:0000256" key="2">
    <source>
        <dbReference type="ARBA" id="ARBA00023043"/>
    </source>
</evidence>
<evidence type="ECO:0000313" key="4">
    <source>
        <dbReference type="EMBL" id="KAL3385000.1"/>
    </source>
</evidence>
<dbReference type="Proteomes" id="UP001627154">
    <property type="component" value="Unassembled WGS sequence"/>
</dbReference>
<sequence length="532" mass="60898">MCIQVLSVVPDKKYDDNFDYSLPSTLEKLRSFCKKITWRTSEDRREFIRRFYQLIVYWEQPLPNLRKFFSSEEIERLLKGSIDHVCGDLNSHEGQRIIEFVVRTGYKDEPKVDETGKPLLRRTTPIHIAARHSSRLNVVVYELFQVYNRYDLNYVDETGMTHFHLACRYGFDDVVQKFIELGQDPNSLEQPTRESPLHLALKFGRIYSLELMLRNGADPNAVDSKGLSALHLICQALNFHNDEKDDVVELFFDTIDETGQAVQLNLQDRLGNTPLHYALQCNNTKAAQCLLLRRADPNIANNEGSTPLHFIGQCYNDNTMAEEFFRITQNRRQVVKINAQDKFGMTPLHLALRYSEGKMVKLLLRKGANPNLANTKGETALHIICQKYQDNGLAEILFKFGNKRHRTIRVDVRDKKGQTPLQLAVANLLPKAVDQLLIHGADLSTFVFPSSTLDPKDFSHSNIFKLTLASRTMCVIQLLQEAGHYLNVTDILTIMDSFAKYGFKIDGNWFKSVAPRTDTAATQNSGETSHQH</sequence>
<reference evidence="4 5" key="1">
    <citation type="journal article" date="2024" name="bioRxiv">
        <title>A reference genome for Trichogramma kaykai: A tiny desert-dwelling parasitoid wasp with competing sex-ratio distorters.</title>
        <authorList>
            <person name="Culotta J."/>
            <person name="Lindsey A.R."/>
        </authorList>
    </citation>
    <scope>NUCLEOTIDE SEQUENCE [LARGE SCALE GENOMIC DNA]</scope>
    <source>
        <strain evidence="4 5">KSX58</strain>
    </source>
</reference>
<evidence type="ECO:0000313" key="5">
    <source>
        <dbReference type="Proteomes" id="UP001627154"/>
    </source>
</evidence>
<name>A0ABD2VWA7_9HYME</name>
<dbReference type="InterPro" id="IPR036770">
    <property type="entry name" value="Ankyrin_rpt-contain_sf"/>
</dbReference>
<dbReference type="PROSITE" id="PS50088">
    <property type="entry name" value="ANK_REPEAT"/>
    <property type="match status" value="5"/>
</dbReference>
<evidence type="ECO:0000256" key="3">
    <source>
        <dbReference type="PROSITE-ProRule" id="PRU00023"/>
    </source>
</evidence>
<proteinExistence type="predicted"/>